<dbReference type="EMBL" id="AGNL01011459">
    <property type="protein sequence ID" value="EJK68375.1"/>
    <property type="molecule type" value="Genomic_DNA"/>
</dbReference>
<accession>K0SSJ1</accession>
<reference evidence="1 2" key="1">
    <citation type="journal article" date="2012" name="Genome Biol.">
        <title>Genome and low-iron response of an oceanic diatom adapted to chronic iron limitation.</title>
        <authorList>
            <person name="Lommer M."/>
            <person name="Specht M."/>
            <person name="Roy A.S."/>
            <person name="Kraemer L."/>
            <person name="Andreson R."/>
            <person name="Gutowska M.A."/>
            <person name="Wolf J."/>
            <person name="Bergner S.V."/>
            <person name="Schilhabel M.B."/>
            <person name="Klostermeier U.C."/>
            <person name="Beiko R.G."/>
            <person name="Rosenstiel P."/>
            <person name="Hippler M."/>
            <person name="Laroche J."/>
        </authorList>
    </citation>
    <scope>NUCLEOTIDE SEQUENCE [LARGE SCALE GENOMIC DNA]</scope>
    <source>
        <strain evidence="1 2">CCMP1005</strain>
    </source>
</reference>
<dbReference type="Proteomes" id="UP000266841">
    <property type="component" value="Unassembled WGS sequence"/>
</dbReference>
<sequence length="92" mass="10347">MSVLPEHSCQQGANDPYFAAREKDWQVLQRNYIGNMALSTLKASAVAQSIKCVRIIHLATRDNALAKTLHSTRLKTSLQLKDVDYHTTYGRS</sequence>
<protein>
    <submittedName>
        <fullName evidence="1">Uncharacterized protein</fullName>
    </submittedName>
</protein>
<name>K0SSJ1_THAOC</name>
<comment type="caution">
    <text evidence="1">The sequence shown here is derived from an EMBL/GenBank/DDBJ whole genome shotgun (WGS) entry which is preliminary data.</text>
</comment>
<dbReference type="AlphaFoldDB" id="K0SSJ1"/>
<evidence type="ECO:0000313" key="1">
    <source>
        <dbReference type="EMBL" id="EJK68375.1"/>
    </source>
</evidence>
<keyword evidence="2" id="KW-1185">Reference proteome</keyword>
<gene>
    <name evidence="1" type="ORF">THAOC_10449</name>
</gene>
<proteinExistence type="predicted"/>
<evidence type="ECO:0000313" key="2">
    <source>
        <dbReference type="Proteomes" id="UP000266841"/>
    </source>
</evidence>
<organism evidence="1 2">
    <name type="scientific">Thalassiosira oceanica</name>
    <name type="common">Marine diatom</name>
    <dbReference type="NCBI Taxonomy" id="159749"/>
    <lineage>
        <taxon>Eukaryota</taxon>
        <taxon>Sar</taxon>
        <taxon>Stramenopiles</taxon>
        <taxon>Ochrophyta</taxon>
        <taxon>Bacillariophyta</taxon>
        <taxon>Coscinodiscophyceae</taxon>
        <taxon>Thalassiosirophycidae</taxon>
        <taxon>Thalassiosirales</taxon>
        <taxon>Thalassiosiraceae</taxon>
        <taxon>Thalassiosira</taxon>
    </lineage>
</organism>